<sequence>MKLTNILFAVIMASTTVSAYPIPEAAPEASPGYCHGFGQPCMKFKRNIERMPEILARMWNALSLESTPFPGSQNDATITKDNIELDSTPAKRSPSHRYCWRFGQPCMKRREGTKIFMPGSSEGVSHQHK</sequence>
<keyword evidence="1" id="KW-0732">Signal</keyword>
<dbReference type="EMBL" id="SNSC02000001">
    <property type="protein sequence ID" value="TID27344.1"/>
    <property type="molecule type" value="Genomic_DNA"/>
</dbReference>
<accession>A0A4Z1PMU6</accession>
<evidence type="ECO:0000256" key="1">
    <source>
        <dbReference type="SAM" id="SignalP"/>
    </source>
</evidence>
<name>A0A4Z1PMU6_9PEZI</name>
<keyword evidence="3" id="KW-1185">Reference proteome</keyword>
<gene>
    <name evidence="2" type="ORF">E6O75_ATG00111</name>
</gene>
<feature type="chain" id="PRO_5021304746" evidence="1">
    <location>
        <begin position="20"/>
        <end position="129"/>
    </location>
</feature>
<dbReference type="Proteomes" id="UP000298493">
    <property type="component" value="Unassembled WGS sequence"/>
</dbReference>
<feature type="signal peptide" evidence="1">
    <location>
        <begin position="1"/>
        <end position="19"/>
    </location>
</feature>
<dbReference type="AlphaFoldDB" id="A0A4Z1PMU6"/>
<dbReference type="GO" id="GO:0032259">
    <property type="term" value="P:methylation"/>
    <property type="evidence" value="ECO:0007669"/>
    <property type="project" value="UniProtKB-KW"/>
</dbReference>
<evidence type="ECO:0000313" key="2">
    <source>
        <dbReference type="EMBL" id="TID27344.1"/>
    </source>
</evidence>
<comment type="caution">
    <text evidence="2">The sequence shown here is derived from an EMBL/GenBank/DDBJ whole genome shotgun (WGS) entry which is preliminary data.</text>
</comment>
<evidence type="ECO:0000313" key="3">
    <source>
        <dbReference type="Proteomes" id="UP000298493"/>
    </source>
</evidence>
<dbReference type="OrthoDB" id="10344983at2759"/>
<keyword evidence="2" id="KW-0808">Transferase</keyword>
<protein>
    <submittedName>
        <fullName evidence="2">Histone-lysine N-methyltransferase</fullName>
    </submittedName>
</protein>
<dbReference type="GO" id="GO:0008168">
    <property type="term" value="F:methyltransferase activity"/>
    <property type="evidence" value="ECO:0007669"/>
    <property type="project" value="UniProtKB-KW"/>
</dbReference>
<keyword evidence="2" id="KW-0489">Methyltransferase</keyword>
<proteinExistence type="predicted"/>
<organism evidence="2 3">
    <name type="scientific">Venturia nashicola</name>
    <dbReference type="NCBI Taxonomy" id="86259"/>
    <lineage>
        <taxon>Eukaryota</taxon>
        <taxon>Fungi</taxon>
        <taxon>Dikarya</taxon>
        <taxon>Ascomycota</taxon>
        <taxon>Pezizomycotina</taxon>
        <taxon>Dothideomycetes</taxon>
        <taxon>Pleosporomycetidae</taxon>
        <taxon>Venturiales</taxon>
        <taxon>Venturiaceae</taxon>
        <taxon>Venturia</taxon>
    </lineage>
</organism>
<reference evidence="2 3" key="1">
    <citation type="submission" date="2019-04" db="EMBL/GenBank/DDBJ databases">
        <title>High contiguity whole genome sequence and gene annotation resource for two Venturia nashicola isolates.</title>
        <authorList>
            <person name="Prokchorchik M."/>
            <person name="Won K."/>
            <person name="Lee Y."/>
            <person name="Choi E.D."/>
            <person name="Segonzac C."/>
            <person name="Sohn K.H."/>
        </authorList>
    </citation>
    <scope>NUCLEOTIDE SEQUENCE [LARGE SCALE GENOMIC DNA]</scope>
    <source>
        <strain evidence="2 3">PRI2</strain>
    </source>
</reference>